<feature type="non-terminal residue" evidence="1">
    <location>
        <position position="1"/>
    </location>
</feature>
<name>X1P942_9ZZZZ</name>
<organism evidence="1">
    <name type="scientific">marine sediment metagenome</name>
    <dbReference type="NCBI Taxonomy" id="412755"/>
    <lineage>
        <taxon>unclassified sequences</taxon>
        <taxon>metagenomes</taxon>
        <taxon>ecological metagenomes</taxon>
    </lineage>
</organism>
<reference evidence="1" key="1">
    <citation type="journal article" date="2014" name="Front. Microbiol.">
        <title>High frequency of phylogenetically diverse reductive dehalogenase-homologous genes in deep subseafloor sedimentary metagenomes.</title>
        <authorList>
            <person name="Kawai M."/>
            <person name="Futagami T."/>
            <person name="Toyoda A."/>
            <person name="Takaki Y."/>
            <person name="Nishi S."/>
            <person name="Hori S."/>
            <person name="Arai W."/>
            <person name="Tsubouchi T."/>
            <person name="Morono Y."/>
            <person name="Uchiyama I."/>
            <person name="Ito T."/>
            <person name="Fujiyama A."/>
            <person name="Inagaki F."/>
            <person name="Takami H."/>
        </authorList>
    </citation>
    <scope>NUCLEOTIDE SEQUENCE</scope>
    <source>
        <strain evidence="1">Expedition CK06-06</strain>
    </source>
</reference>
<protein>
    <recommendedName>
        <fullName evidence="2">NAD/GMP synthase domain-containing protein</fullName>
    </recommendedName>
</protein>
<evidence type="ECO:0008006" key="2">
    <source>
        <dbReference type="Google" id="ProtNLM"/>
    </source>
</evidence>
<dbReference type="AlphaFoldDB" id="X1P942"/>
<sequence>RSIIKKGFEGKTVREVTSMVDSSEYKRRQGSPGIKITPRAFGKDRRYPITNKFKL</sequence>
<proteinExistence type="predicted"/>
<comment type="caution">
    <text evidence="1">The sequence shown here is derived from an EMBL/GenBank/DDBJ whole genome shotgun (WGS) entry which is preliminary data.</text>
</comment>
<gene>
    <name evidence="1" type="ORF">S06H3_51340</name>
</gene>
<accession>X1P942</accession>
<dbReference type="Gene3D" id="1.10.10.1510">
    <property type="match status" value="1"/>
</dbReference>
<dbReference type="EMBL" id="BARV01032571">
    <property type="protein sequence ID" value="GAI35525.1"/>
    <property type="molecule type" value="Genomic_DNA"/>
</dbReference>
<evidence type="ECO:0000313" key="1">
    <source>
        <dbReference type="EMBL" id="GAI35525.1"/>
    </source>
</evidence>